<sequence length="81" mass="8418">MKLREEGASARQVKRVAGYRGETATSDASLPTSNNNTPQPRLTTDDALAYLKAVKDMIKDDKDKGGPGASAPQASEAAGGI</sequence>
<feature type="region of interest" description="Disordered" evidence="1">
    <location>
        <begin position="1"/>
        <end position="44"/>
    </location>
</feature>
<evidence type="ECO:0000313" key="2">
    <source>
        <dbReference type="EMBL" id="OAE31158.1"/>
    </source>
</evidence>
<comment type="caution">
    <text evidence="2">The sequence shown here is derived from an EMBL/GenBank/DDBJ whole genome shotgun (WGS) entry which is preliminary data.</text>
</comment>
<proteinExistence type="predicted"/>
<keyword evidence="3" id="KW-1185">Reference proteome</keyword>
<feature type="compositionally biased region" description="Polar residues" evidence="1">
    <location>
        <begin position="23"/>
        <end position="42"/>
    </location>
</feature>
<dbReference type="Proteomes" id="UP000077202">
    <property type="component" value="Unassembled WGS sequence"/>
</dbReference>
<dbReference type="EMBL" id="LVLJ01001165">
    <property type="protein sequence ID" value="OAE31158.1"/>
    <property type="molecule type" value="Genomic_DNA"/>
</dbReference>
<protein>
    <submittedName>
        <fullName evidence="2">Uncharacterized protein</fullName>
    </submittedName>
</protein>
<dbReference type="AlphaFoldDB" id="A0A176WD51"/>
<feature type="region of interest" description="Disordered" evidence="1">
    <location>
        <begin position="59"/>
        <end position="81"/>
    </location>
</feature>
<gene>
    <name evidence="2" type="ORF">AXG93_472s1000</name>
</gene>
<organism evidence="2 3">
    <name type="scientific">Marchantia polymorpha subsp. ruderalis</name>
    <dbReference type="NCBI Taxonomy" id="1480154"/>
    <lineage>
        <taxon>Eukaryota</taxon>
        <taxon>Viridiplantae</taxon>
        <taxon>Streptophyta</taxon>
        <taxon>Embryophyta</taxon>
        <taxon>Marchantiophyta</taxon>
        <taxon>Marchantiopsida</taxon>
        <taxon>Marchantiidae</taxon>
        <taxon>Marchantiales</taxon>
        <taxon>Marchantiaceae</taxon>
        <taxon>Marchantia</taxon>
    </lineage>
</organism>
<evidence type="ECO:0000256" key="1">
    <source>
        <dbReference type="SAM" id="MobiDB-lite"/>
    </source>
</evidence>
<reference evidence="2" key="1">
    <citation type="submission" date="2016-03" db="EMBL/GenBank/DDBJ databases">
        <title>Mechanisms controlling the formation of the plant cell surface in tip-growing cells are functionally conserved among land plants.</title>
        <authorList>
            <person name="Honkanen S."/>
            <person name="Jones V.A."/>
            <person name="Morieri G."/>
            <person name="Champion C."/>
            <person name="Hetherington A.J."/>
            <person name="Kelly S."/>
            <person name="Saint-Marcoux D."/>
            <person name="Proust H."/>
            <person name="Prescott H."/>
            <person name="Dolan L."/>
        </authorList>
    </citation>
    <scope>NUCLEOTIDE SEQUENCE [LARGE SCALE GENOMIC DNA]</scope>
    <source>
        <tissue evidence="2">Whole gametophyte</tissue>
    </source>
</reference>
<name>A0A176WD51_MARPO</name>
<evidence type="ECO:0000313" key="3">
    <source>
        <dbReference type="Proteomes" id="UP000077202"/>
    </source>
</evidence>
<accession>A0A176WD51</accession>